<reference evidence="1 2" key="1">
    <citation type="journal article" date="2018" name="PLoS ONE">
        <title>The draft genome of Kipferlia bialata reveals reductive genome evolution in fornicate parasites.</title>
        <authorList>
            <person name="Tanifuji G."/>
            <person name="Takabayashi S."/>
            <person name="Kume K."/>
            <person name="Takagi M."/>
            <person name="Nakayama T."/>
            <person name="Kamikawa R."/>
            <person name="Inagaki Y."/>
            <person name="Hashimoto T."/>
        </authorList>
    </citation>
    <scope>NUCLEOTIDE SEQUENCE [LARGE SCALE GENOMIC DNA]</scope>
    <source>
        <strain evidence="1">NY0173</strain>
    </source>
</reference>
<proteinExistence type="predicted"/>
<keyword evidence="2" id="KW-1185">Reference proteome</keyword>
<evidence type="ECO:0000313" key="2">
    <source>
        <dbReference type="Proteomes" id="UP000265618"/>
    </source>
</evidence>
<protein>
    <submittedName>
        <fullName evidence="1">Uncharacterized protein</fullName>
    </submittedName>
</protein>
<organism evidence="1 2">
    <name type="scientific">Kipferlia bialata</name>
    <dbReference type="NCBI Taxonomy" id="797122"/>
    <lineage>
        <taxon>Eukaryota</taxon>
        <taxon>Metamonada</taxon>
        <taxon>Carpediemonas-like organisms</taxon>
        <taxon>Kipferlia</taxon>
    </lineage>
</organism>
<dbReference type="AlphaFoldDB" id="A0A391NWM7"/>
<dbReference type="EMBL" id="BDIP01004013">
    <property type="protein sequence ID" value="GCA63558.1"/>
    <property type="molecule type" value="Genomic_DNA"/>
</dbReference>
<dbReference type="Proteomes" id="UP000265618">
    <property type="component" value="Unassembled WGS sequence"/>
</dbReference>
<evidence type="ECO:0000313" key="1">
    <source>
        <dbReference type="EMBL" id="GCA63558.1"/>
    </source>
</evidence>
<comment type="caution">
    <text evidence="1">The sequence shown here is derived from an EMBL/GenBank/DDBJ whole genome shotgun (WGS) entry which is preliminary data.</text>
</comment>
<accession>A0A391NWM7</accession>
<gene>
    <name evidence="1" type="ORF">KIPB_010611</name>
</gene>
<feature type="non-terminal residue" evidence="1">
    <location>
        <position position="1"/>
    </location>
</feature>
<sequence length="35" mass="3598">MGASLSSSNAVQDGCTSFTVCTDTPVLVSGQLHFH</sequence>
<name>A0A391NWM7_9EUKA</name>